<accession>A0A4U6BT42</accession>
<dbReference type="InterPro" id="IPR036390">
    <property type="entry name" value="WH_DNA-bd_sf"/>
</dbReference>
<dbReference type="Pfam" id="PF11625">
    <property type="entry name" value="DUF3253"/>
    <property type="match status" value="1"/>
</dbReference>
<sequence length="97" mass="10236">MRHGMGMNKPDSKIADGGSLDDAILAVLATAGAKTLSAPEIAHAIAAGDDWHGLLVPIRRSAVALAQAGRLVIYRKGKPADPNDFRGVYRLGLPRHD</sequence>
<evidence type="ECO:0000313" key="1">
    <source>
        <dbReference type="EMBL" id="TKT72795.1"/>
    </source>
</evidence>
<dbReference type="Gene3D" id="1.10.10.10">
    <property type="entry name" value="Winged helix-like DNA-binding domain superfamily/Winged helix DNA-binding domain"/>
    <property type="match status" value="1"/>
</dbReference>
<dbReference type="OrthoDB" id="7631458at2"/>
<reference evidence="1" key="1">
    <citation type="submission" date="2019-04" db="EMBL/GenBank/DDBJ databases">
        <title>Whole genome sequencing of cave bacteria.</title>
        <authorList>
            <person name="Gan H.M."/>
            <person name="Barton H."/>
            <person name="Savka M.A."/>
        </authorList>
    </citation>
    <scope>NUCLEOTIDE SEQUENCE [LARGE SCALE GENOMIC DNA]</scope>
    <source>
        <strain evidence="1">LC387</strain>
    </source>
</reference>
<dbReference type="SUPFAM" id="SSF46785">
    <property type="entry name" value="Winged helix' DNA-binding domain"/>
    <property type="match status" value="1"/>
</dbReference>
<gene>
    <name evidence="1" type="ORF">YH63_015950</name>
</gene>
<keyword evidence="2" id="KW-1185">Reference proteome</keyword>
<comment type="caution">
    <text evidence="1">The sequence shown here is derived from an EMBL/GenBank/DDBJ whole genome shotgun (WGS) entry which is preliminary data.</text>
</comment>
<evidence type="ECO:0000313" key="2">
    <source>
        <dbReference type="Proteomes" id="UP000034832"/>
    </source>
</evidence>
<dbReference type="EMBL" id="LBIA02000001">
    <property type="protein sequence ID" value="TKT72795.1"/>
    <property type="molecule type" value="Genomic_DNA"/>
</dbReference>
<dbReference type="InterPro" id="IPR036388">
    <property type="entry name" value="WH-like_DNA-bd_sf"/>
</dbReference>
<proteinExistence type="predicted"/>
<organism evidence="1 2">
    <name type="scientific">Afipia massiliensis</name>
    <dbReference type="NCBI Taxonomy" id="211460"/>
    <lineage>
        <taxon>Bacteria</taxon>
        <taxon>Pseudomonadati</taxon>
        <taxon>Pseudomonadota</taxon>
        <taxon>Alphaproteobacteria</taxon>
        <taxon>Hyphomicrobiales</taxon>
        <taxon>Nitrobacteraceae</taxon>
        <taxon>Afipia</taxon>
    </lineage>
</organism>
<dbReference type="STRING" id="211460.YH63_03065"/>
<dbReference type="Proteomes" id="UP000034832">
    <property type="component" value="Unassembled WGS sequence"/>
</dbReference>
<name>A0A4U6BT42_9BRAD</name>
<dbReference type="InterPro" id="IPR021660">
    <property type="entry name" value="DUF3253"/>
</dbReference>
<dbReference type="AlphaFoldDB" id="A0A4U6BT42"/>
<protein>
    <submittedName>
        <fullName evidence="1">DUF3253 domain-containing protein</fullName>
    </submittedName>
</protein>